<dbReference type="Proteomes" id="UP000007882">
    <property type="component" value="Chromosome"/>
</dbReference>
<evidence type="ECO:0000313" key="1">
    <source>
        <dbReference type="EMBL" id="BAL85378.1"/>
    </source>
</evidence>
<dbReference type="SUPFAM" id="SSF89372">
    <property type="entry name" value="Fucose-specific lectin"/>
    <property type="match status" value="2"/>
</dbReference>
<dbReference type="PATRIC" id="fig|512565.3.peg.162"/>
<dbReference type="EMBL" id="AP012319">
    <property type="protein sequence ID" value="BAL85378.1"/>
    <property type="molecule type" value="Genomic_DNA"/>
</dbReference>
<gene>
    <name evidence="1" type="ordered locus">AMIS_1580</name>
</gene>
<evidence type="ECO:0000313" key="2">
    <source>
        <dbReference type="Proteomes" id="UP000007882"/>
    </source>
</evidence>
<name>I0GX91_ACTM4</name>
<dbReference type="AlphaFoldDB" id="I0GX91"/>
<evidence type="ECO:0008006" key="3">
    <source>
        <dbReference type="Google" id="ProtNLM"/>
    </source>
</evidence>
<dbReference type="Gene3D" id="2.120.10.70">
    <property type="entry name" value="Fucose-specific lectin"/>
    <property type="match status" value="1"/>
</dbReference>
<dbReference type="RefSeq" id="WP_014440278.1">
    <property type="nucleotide sequence ID" value="NC_017093.1"/>
</dbReference>
<dbReference type="STRING" id="512565.AMIS_1580"/>
<proteinExistence type="predicted"/>
<sequence>MDTWDTWTDLGGETVQEGLAVATNATGRISLFAGTDRTVVRWDQEEDGTFSRPAVMLRRAATGPVSVAREHNGRLLLVYRAGDHGDVTILRQTREGNWPTQPAVIQGRGGFGPVAAFSVPRPNGVTLLAHRDDEGILSLSRQPTGSGMSTEWESAGGMFLRSPAIAADAEGRLVLAVFGCDGVLRVARQTSTGDAGFGDWAELPQTGVSRG</sequence>
<reference evidence="1 2" key="1">
    <citation type="submission" date="2012-02" db="EMBL/GenBank/DDBJ databases">
        <title>Complete genome sequence of Actinoplanes missouriensis 431 (= NBRC 102363).</title>
        <authorList>
            <person name="Ohnishi Y."/>
            <person name="Ishikawa J."/>
            <person name="Sekine M."/>
            <person name="Hosoyama A."/>
            <person name="Harada T."/>
            <person name="Narita H."/>
            <person name="Hata T."/>
            <person name="Konno Y."/>
            <person name="Tutikane K."/>
            <person name="Fujita N."/>
            <person name="Horinouchi S."/>
            <person name="Hayakawa M."/>
        </authorList>
    </citation>
    <scope>NUCLEOTIDE SEQUENCE [LARGE SCALE GENOMIC DNA]</scope>
    <source>
        <strain evidence="2">ATCC 14538 / DSM 43046 / CBS 188.64 / JCM 3121 / NBRC 102363 / NCIMB 12654 / NRRL B-3342 / UNCC 431</strain>
    </source>
</reference>
<dbReference type="eggNOG" id="COG2120">
    <property type="taxonomic scope" value="Bacteria"/>
</dbReference>
<organism evidence="1 2">
    <name type="scientific">Actinoplanes missouriensis (strain ATCC 14538 / DSM 43046 / CBS 188.64 / JCM 3121 / NBRC 102363 / NCIMB 12654 / NRRL B-3342 / UNCC 431)</name>
    <dbReference type="NCBI Taxonomy" id="512565"/>
    <lineage>
        <taxon>Bacteria</taxon>
        <taxon>Bacillati</taxon>
        <taxon>Actinomycetota</taxon>
        <taxon>Actinomycetes</taxon>
        <taxon>Micromonosporales</taxon>
        <taxon>Micromonosporaceae</taxon>
        <taxon>Actinoplanes</taxon>
    </lineage>
</organism>
<keyword evidence="2" id="KW-1185">Reference proteome</keyword>
<dbReference type="OrthoDB" id="4307815at2"/>
<protein>
    <recommendedName>
        <fullName evidence="3">Lipoprotein LpqB beta-propeller domain-containing protein</fullName>
    </recommendedName>
</protein>
<accession>I0GX91</accession>
<dbReference type="HOGENOM" id="CLU_1302746_0_0_11"/>
<dbReference type="KEGG" id="ams:AMIS_1580"/>